<keyword evidence="4 6" id="KW-0235">DNA replication</keyword>
<dbReference type="InterPro" id="IPR036224">
    <property type="entry name" value="GINS_bundle-like_dom_sf"/>
</dbReference>
<comment type="function">
    <text evidence="6">The GINS complex plays an essential role in the initiation of DNA replication.</text>
</comment>
<proteinExistence type="inferred from homology"/>
<dbReference type="Proteomes" id="UP000660262">
    <property type="component" value="Unassembled WGS sequence"/>
</dbReference>
<evidence type="ECO:0000256" key="2">
    <source>
        <dbReference type="ARBA" id="ARBA00008187"/>
    </source>
</evidence>
<evidence type="ECO:0000256" key="3">
    <source>
        <dbReference type="ARBA" id="ARBA00014804"/>
    </source>
</evidence>
<feature type="domain" description="DNA replication complex GINS protein SLD5 C-terminal" evidence="9">
    <location>
        <begin position="180"/>
        <end position="240"/>
    </location>
</feature>
<sequence length="240" mass="27472">MDDFAQHDEDDPLTQHNTNVDEDPYARLKRAFVNERACPEILQYEESLVDEAVEHVDMQQAELDDRRASAATAEAGRDSSASDDLVDLLKTMELDRVKYLLRAYLRTRLYKLETFSLHIMQDSNLFSRLSQRERRFLGSHTDLLDKLHDDLVLKHLPQQFNSLVQQDTLVGETNDMVPSPNLDTHVFIRVRGDLGRVNVGYSESEPNGRPSEVDMSAGDQFVVRYRPIAQLLANGEVELL</sequence>
<evidence type="ECO:0000256" key="4">
    <source>
        <dbReference type="ARBA" id="ARBA00022705"/>
    </source>
</evidence>
<reference evidence="10" key="1">
    <citation type="submission" date="2020-10" db="EMBL/GenBank/DDBJ databases">
        <title>Unveiling of a novel bifunctional photoreceptor, Dualchrome1, isolated from a cosmopolitan green alga.</title>
        <authorList>
            <person name="Suzuki S."/>
            <person name="Kawachi M."/>
        </authorList>
    </citation>
    <scope>NUCLEOTIDE SEQUENCE</scope>
    <source>
        <strain evidence="10">NIES 2893</strain>
    </source>
</reference>
<dbReference type="Gene3D" id="1.20.58.1030">
    <property type="match status" value="1"/>
</dbReference>
<evidence type="ECO:0000256" key="7">
    <source>
        <dbReference type="SAM" id="MobiDB-lite"/>
    </source>
</evidence>
<dbReference type="GO" id="GO:0006261">
    <property type="term" value="P:DNA-templated DNA replication"/>
    <property type="evidence" value="ECO:0007669"/>
    <property type="project" value="InterPro"/>
</dbReference>
<dbReference type="InterPro" id="IPR038749">
    <property type="entry name" value="Sld5_GINS_A"/>
</dbReference>
<keyword evidence="5 6" id="KW-0539">Nucleus</keyword>
<name>A0A830HE44_9CHLO</name>
<dbReference type="GO" id="GO:0000811">
    <property type="term" value="C:GINS complex"/>
    <property type="evidence" value="ECO:0007669"/>
    <property type="project" value="UniProtKB-UniRule"/>
</dbReference>
<dbReference type="EMBL" id="BNJQ01000005">
    <property type="protein sequence ID" value="GHP03619.1"/>
    <property type="molecule type" value="Genomic_DNA"/>
</dbReference>
<evidence type="ECO:0000256" key="6">
    <source>
        <dbReference type="PIRNR" id="PIRNR007764"/>
    </source>
</evidence>
<evidence type="ECO:0000256" key="5">
    <source>
        <dbReference type="ARBA" id="ARBA00023242"/>
    </source>
</evidence>
<evidence type="ECO:0000313" key="10">
    <source>
        <dbReference type="EMBL" id="GHP03619.1"/>
    </source>
</evidence>
<accession>A0A830HE44</accession>
<keyword evidence="11" id="KW-1185">Reference proteome</keyword>
<comment type="similarity">
    <text evidence="2 6">Belongs to the GINS4/SLD5 family.</text>
</comment>
<dbReference type="Pfam" id="PF05916">
    <property type="entry name" value="Sld5"/>
    <property type="match status" value="1"/>
</dbReference>
<comment type="subcellular location">
    <subcellularLocation>
        <location evidence="1 6">Nucleus</location>
    </subcellularLocation>
</comment>
<gene>
    <name evidence="10" type="ORF">PPROV_000237400</name>
</gene>
<dbReference type="PANTHER" id="PTHR21206">
    <property type="entry name" value="SLD5 PROTEIN"/>
    <property type="match status" value="1"/>
</dbReference>
<dbReference type="SUPFAM" id="SSF160059">
    <property type="entry name" value="PriA/YqbF domain"/>
    <property type="match status" value="1"/>
</dbReference>
<dbReference type="CDD" id="cd11711">
    <property type="entry name" value="GINS_A_Sld5"/>
    <property type="match status" value="1"/>
</dbReference>
<evidence type="ECO:0000259" key="9">
    <source>
        <dbReference type="Pfam" id="PF16922"/>
    </source>
</evidence>
<evidence type="ECO:0000313" key="11">
    <source>
        <dbReference type="Proteomes" id="UP000660262"/>
    </source>
</evidence>
<dbReference type="InterPro" id="IPR008591">
    <property type="entry name" value="GINS_Sld5"/>
</dbReference>
<evidence type="ECO:0000256" key="1">
    <source>
        <dbReference type="ARBA" id="ARBA00004123"/>
    </source>
</evidence>
<dbReference type="InterPro" id="IPR031633">
    <property type="entry name" value="SLD5_C"/>
</dbReference>
<feature type="region of interest" description="Disordered" evidence="7">
    <location>
        <begin position="1"/>
        <end position="22"/>
    </location>
</feature>
<dbReference type="InterPro" id="IPR021151">
    <property type="entry name" value="GINS_A"/>
</dbReference>
<feature type="domain" description="GINS subunit" evidence="8">
    <location>
        <begin position="90"/>
        <end position="147"/>
    </location>
</feature>
<dbReference type="Pfam" id="PF16922">
    <property type="entry name" value="SLD5_C"/>
    <property type="match status" value="1"/>
</dbReference>
<dbReference type="SUPFAM" id="SSF158573">
    <property type="entry name" value="GINS helical bundle-like"/>
    <property type="match status" value="1"/>
</dbReference>
<organism evidence="10 11">
    <name type="scientific">Pycnococcus provasolii</name>
    <dbReference type="NCBI Taxonomy" id="41880"/>
    <lineage>
        <taxon>Eukaryota</taxon>
        <taxon>Viridiplantae</taxon>
        <taxon>Chlorophyta</taxon>
        <taxon>Pseudoscourfieldiophyceae</taxon>
        <taxon>Pseudoscourfieldiales</taxon>
        <taxon>Pycnococcaceae</taxon>
        <taxon>Pycnococcus</taxon>
    </lineage>
</organism>
<dbReference type="OrthoDB" id="338231at2759"/>
<dbReference type="PIRSF" id="PIRSF007764">
    <property type="entry name" value="Sld5"/>
    <property type="match status" value="1"/>
</dbReference>
<dbReference type="PANTHER" id="PTHR21206:SF0">
    <property type="entry name" value="DNA REPLICATION COMPLEX GINS PROTEIN SLD5"/>
    <property type="match status" value="1"/>
</dbReference>
<dbReference type="AlphaFoldDB" id="A0A830HE44"/>
<evidence type="ECO:0000259" key="8">
    <source>
        <dbReference type="Pfam" id="PF05916"/>
    </source>
</evidence>
<protein>
    <recommendedName>
        <fullName evidence="3 6">DNA replication complex GINS protein SLD5</fullName>
    </recommendedName>
</protein>
<dbReference type="CDD" id="cd21692">
    <property type="entry name" value="GINS_B_Sld5"/>
    <property type="match status" value="1"/>
</dbReference>
<dbReference type="GO" id="GO:0000727">
    <property type="term" value="P:double-strand break repair via break-induced replication"/>
    <property type="evidence" value="ECO:0007669"/>
    <property type="project" value="TreeGrafter"/>
</dbReference>
<comment type="caution">
    <text evidence="10">The sequence shown here is derived from an EMBL/GenBank/DDBJ whole genome shotgun (WGS) entry which is preliminary data.</text>
</comment>